<dbReference type="GeneID" id="98644808"/>
<reference evidence="2 3" key="1">
    <citation type="submission" date="2019-08" db="EMBL/GenBank/DDBJ databases">
        <title>Deep-cultivation of Planctomycetes and their phenomic and genomic characterization uncovers novel biology.</title>
        <authorList>
            <person name="Wiegand S."/>
            <person name="Jogler M."/>
            <person name="Boedeker C."/>
            <person name="Pinto D."/>
            <person name="Vollmers J."/>
            <person name="Rivas-Marin E."/>
            <person name="Kohn T."/>
            <person name="Peeters S.H."/>
            <person name="Heuer A."/>
            <person name="Rast P."/>
            <person name="Oberbeckmann S."/>
            <person name="Bunk B."/>
            <person name="Jeske O."/>
            <person name="Meyerdierks A."/>
            <person name="Storesund J.E."/>
            <person name="Kallscheuer N."/>
            <person name="Luecker S."/>
            <person name="Lage O.M."/>
            <person name="Pohl T."/>
            <person name="Merkel B.J."/>
            <person name="Hornburger P."/>
            <person name="Mueller R.-W."/>
            <person name="Bruemmer F."/>
            <person name="Labrenz M."/>
            <person name="Spormann A.M."/>
            <person name="Op den Camp H."/>
            <person name="Overmann J."/>
            <person name="Amann R."/>
            <person name="Jetten M.S.M."/>
            <person name="Mascher T."/>
            <person name="Medema M.H."/>
            <person name="Devos D.P."/>
            <person name="Kaster A.-K."/>
            <person name="Ovreas L."/>
            <person name="Rohde M."/>
            <person name="Galperin M.Y."/>
            <person name="Jogler C."/>
        </authorList>
    </citation>
    <scope>NUCLEOTIDE SEQUENCE [LARGE SCALE GENOMIC DNA]</scope>
    <source>
        <strain evidence="2 3">DSM 8797</strain>
    </source>
</reference>
<evidence type="ECO:0000313" key="3">
    <source>
        <dbReference type="Proteomes" id="UP000322887"/>
    </source>
</evidence>
<protein>
    <recommendedName>
        <fullName evidence="4">Transmembrane protein</fullName>
    </recommendedName>
</protein>
<dbReference type="EMBL" id="CP042910">
    <property type="protein sequence ID" value="QEG14272.1"/>
    <property type="molecule type" value="Genomic_DNA"/>
</dbReference>
<feature type="transmembrane region" description="Helical" evidence="1">
    <location>
        <begin position="35"/>
        <end position="55"/>
    </location>
</feature>
<dbReference type="RefSeq" id="WP_002648084.1">
    <property type="nucleotide sequence ID" value="NZ_CAXAST010000009.1"/>
</dbReference>
<dbReference type="Proteomes" id="UP000322887">
    <property type="component" value="Chromosome"/>
</dbReference>
<accession>A0ABX5YFB7</accession>
<keyword evidence="1" id="KW-1133">Transmembrane helix</keyword>
<name>A0ABX5YFB7_9PLAN</name>
<sequence length="130" mass="15136">MLTNLTRKRFFEIDLPVVLRTAKVFFSRPETQLRLVIYAQCLFTVILFCLVHVGFQPLTTYLVKWNAMHYWVQFLSLVPVISVCFGVVFLLLFGTHQYPMGESWLCFLVYAANFAASMTFLHALRFADLL</sequence>
<evidence type="ECO:0008006" key="4">
    <source>
        <dbReference type="Google" id="ProtNLM"/>
    </source>
</evidence>
<evidence type="ECO:0000313" key="2">
    <source>
        <dbReference type="EMBL" id="QEG14272.1"/>
    </source>
</evidence>
<feature type="transmembrane region" description="Helical" evidence="1">
    <location>
        <begin position="104"/>
        <end position="124"/>
    </location>
</feature>
<evidence type="ECO:0000256" key="1">
    <source>
        <dbReference type="SAM" id="Phobius"/>
    </source>
</evidence>
<keyword evidence="3" id="KW-1185">Reference proteome</keyword>
<gene>
    <name evidence="2" type="ORF">GmarT_01050</name>
</gene>
<feature type="transmembrane region" description="Helical" evidence="1">
    <location>
        <begin position="70"/>
        <end position="92"/>
    </location>
</feature>
<proteinExistence type="predicted"/>
<keyword evidence="1" id="KW-0812">Transmembrane</keyword>
<keyword evidence="1" id="KW-0472">Membrane</keyword>
<organism evidence="2 3">
    <name type="scientific">Gimesia maris</name>
    <dbReference type="NCBI Taxonomy" id="122"/>
    <lineage>
        <taxon>Bacteria</taxon>
        <taxon>Pseudomonadati</taxon>
        <taxon>Planctomycetota</taxon>
        <taxon>Planctomycetia</taxon>
        <taxon>Planctomycetales</taxon>
        <taxon>Planctomycetaceae</taxon>
        <taxon>Gimesia</taxon>
    </lineage>
</organism>